<name>A0A6G0YFZ1_APHCR</name>
<protein>
    <submittedName>
        <fullName evidence="1">Protein DDB G0276689-like</fullName>
    </submittedName>
</protein>
<dbReference type="Proteomes" id="UP000478052">
    <property type="component" value="Unassembled WGS sequence"/>
</dbReference>
<sequence>TGSAEKNAEVIDEFKEIARETFDRIIGIIENDSSIVDLNDSSSELITEAEISRLIKEYIELSNPVDFNKKEFEKSPITNNTCTIGLRSNKNIVHFEYIPVKRTVKIKKVNQLNQSELPCEVELFVKPSSIPLSCPIHYLDIIRKCMDLYKKTTGNGVLTLNEDCRGYMPQMVLTPSRHLNLTHYKDLISDEGITTNLTIPTSLKRKISSSNAHTNSVIKLTDLGQYSKSIEEIEQLIQEKNTNKTIRILQIFTHTYSILF</sequence>
<comment type="caution">
    <text evidence="1">The sequence shown here is derived from an EMBL/GenBank/DDBJ whole genome shotgun (WGS) entry which is preliminary data.</text>
</comment>
<gene>
    <name evidence="1" type="ORF">FWK35_00012949</name>
</gene>
<reference evidence="1 2" key="1">
    <citation type="submission" date="2019-08" db="EMBL/GenBank/DDBJ databases">
        <title>Whole genome of Aphis craccivora.</title>
        <authorList>
            <person name="Voronova N.V."/>
            <person name="Shulinski R.S."/>
            <person name="Bandarenka Y.V."/>
            <person name="Zhorov D.G."/>
            <person name="Warner D."/>
        </authorList>
    </citation>
    <scope>NUCLEOTIDE SEQUENCE [LARGE SCALE GENOMIC DNA]</scope>
    <source>
        <strain evidence="1">180601</strain>
        <tissue evidence="1">Whole Body</tissue>
    </source>
</reference>
<evidence type="ECO:0000313" key="1">
    <source>
        <dbReference type="EMBL" id="KAF0755040.1"/>
    </source>
</evidence>
<keyword evidence="2" id="KW-1185">Reference proteome</keyword>
<dbReference type="OrthoDB" id="6645094at2759"/>
<evidence type="ECO:0000313" key="2">
    <source>
        <dbReference type="Proteomes" id="UP000478052"/>
    </source>
</evidence>
<proteinExistence type="predicted"/>
<dbReference type="EMBL" id="VUJU01004249">
    <property type="protein sequence ID" value="KAF0755040.1"/>
    <property type="molecule type" value="Genomic_DNA"/>
</dbReference>
<feature type="non-terminal residue" evidence="1">
    <location>
        <position position="260"/>
    </location>
</feature>
<organism evidence="1 2">
    <name type="scientific">Aphis craccivora</name>
    <name type="common">Cowpea aphid</name>
    <dbReference type="NCBI Taxonomy" id="307492"/>
    <lineage>
        <taxon>Eukaryota</taxon>
        <taxon>Metazoa</taxon>
        <taxon>Ecdysozoa</taxon>
        <taxon>Arthropoda</taxon>
        <taxon>Hexapoda</taxon>
        <taxon>Insecta</taxon>
        <taxon>Pterygota</taxon>
        <taxon>Neoptera</taxon>
        <taxon>Paraneoptera</taxon>
        <taxon>Hemiptera</taxon>
        <taxon>Sternorrhyncha</taxon>
        <taxon>Aphidomorpha</taxon>
        <taxon>Aphidoidea</taxon>
        <taxon>Aphididae</taxon>
        <taxon>Aphidini</taxon>
        <taxon>Aphis</taxon>
        <taxon>Aphis</taxon>
    </lineage>
</organism>
<dbReference type="AlphaFoldDB" id="A0A6G0YFZ1"/>
<feature type="non-terminal residue" evidence="1">
    <location>
        <position position="1"/>
    </location>
</feature>
<accession>A0A6G0YFZ1</accession>